<feature type="non-terminal residue" evidence="1">
    <location>
        <position position="80"/>
    </location>
</feature>
<protein>
    <submittedName>
        <fullName evidence="1">Uncharacterized protein</fullName>
    </submittedName>
</protein>
<evidence type="ECO:0000313" key="2">
    <source>
        <dbReference type="Proteomes" id="UP001156141"/>
    </source>
</evidence>
<feature type="non-terminal residue" evidence="1">
    <location>
        <position position="1"/>
    </location>
</feature>
<dbReference type="EMBL" id="JAKVQD010000359">
    <property type="protein sequence ID" value="MCH4554436.1"/>
    <property type="molecule type" value="Genomic_DNA"/>
</dbReference>
<keyword evidence="2" id="KW-1185">Reference proteome</keyword>
<name>A0ABS9RNB9_9FLAO</name>
<accession>A0ABS9RNB9</accession>
<organism evidence="1 2">
    <name type="scientific">Aestuariibaculum lutulentum</name>
    <dbReference type="NCBI Taxonomy" id="2920935"/>
    <lineage>
        <taxon>Bacteria</taxon>
        <taxon>Pseudomonadati</taxon>
        <taxon>Bacteroidota</taxon>
        <taxon>Flavobacteriia</taxon>
        <taxon>Flavobacteriales</taxon>
        <taxon>Flavobacteriaceae</taxon>
    </lineage>
</organism>
<dbReference type="Proteomes" id="UP001156141">
    <property type="component" value="Unassembled WGS sequence"/>
</dbReference>
<evidence type="ECO:0000313" key="1">
    <source>
        <dbReference type="EMBL" id="MCH4554436.1"/>
    </source>
</evidence>
<gene>
    <name evidence="1" type="ORF">MKW35_17585</name>
</gene>
<proteinExistence type="predicted"/>
<reference evidence="1" key="1">
    <citation type="submission" date="2022-02" db="EMBL/GenBank/DDBJ databases">
        <title>Aestuariibaculum sp., a marine bacterium isolated from sediment in Guangxi.</title>
        <authorList>
            <person name="Ying J."/>
        </authorList>
    </citation>
    <scope>NUCLEOTIDE SEQUENCE</scope>
    <source>
        <strain evidence="1">L182</strain>
    </source>
</reference>
<comment type="caution">
    <text evidence="1">The sequence shown here is derived from an EMBL/GenBank/DDBJ whole genome shotgun (WGS) entry which is preliminary data.</text>
</comment>
<sequence length="80" mass="8908">PLPLAIDTDFESFIAERRASLDTVIERVTILARQGELPQVRLDGNGLVISPLKAITPPGAEDMRRIAYDRLPRVKITDLL</sequence>